<protein>
    <submittedName>
        <fullName evidence="3">TPR_REGION domain-containing protein</fullName>
    </submittedName>
</protein>
<dbReference type="PROSITE" id="PS50293">
    <property type="entry name" value="TPR_REGION"/>
    <property type="match status" value="1"/>
</dbReference>
<feature type="compositionally biased region" description="Basic residues" evidence="2">
    <location>
        <begin position="1"/>
        <end position="12"/>
    </location>
</feature>
<evidence type="ECO:0000313" key="3">
    <source>
        <dbReference type="EMBL" id="WZN65929.1"/>
    </source>
</evidence>
<dbReference type="Proteomes" id="UP001472866">
    <property type="component" value="Chromosome 13"/>
</dbReference>
<dbReference type="InterPro" id="IPR019734">
    <property type="entry name" value="TPR_rpt"/>
</dbReference>
<feature type="repeat" description="TPR" evidence="1">
    <location>
        <begin position="60"/>
        <end position="93"/>
    </location>
</feature>
<reference evidence="3 4" key="1">
    <citation type="submission" date="2024-03" db="EMBL/GenBank/DDBJ databases">
        <title>Complete genome sequence of the green alga Chloropicon roscoffensis RCC1871.</title>
        <authorList>
            <person name="Lemieux C."/>
            <person name="Pombert J.-F."/>
            <person name="Otis C."/>
            <person name="Turmel M."/>
        </authorList>
    </citation>
    <scope>NUCLEOTIDE SEQUENCE [LARGE SCALE GENOMIC DNA]</scope>
    <source>
        <strain evidence="3 4">RCC1871</strain>
    </source>
</reference>
<dbReference type="CDD" id="cd24142">
    <property type="entry name" value="ACL4-like"/>
    <property type="match status" value="1"/>
</dbReference>
<dbReference type="EMBL" id="CP151513">
    <property type="protein sequence ID" value="WZN65929.1"/>
    <property type="molecule type" value="Genomic_DNA"/>
</dbReference>
<evidence type="ECO:0000256" key="1">
    <source>
        <dbReference type="PROSITE-ProRule" id="PRU00339"/>
    </source>
</evidence>
<sequence length="363" mass="39768">MVKKGPKGKGKKASVAASPDRKPQPVEDVVEEAQTQLLFGNYDRAMEIMRELSAAHPDNAEVLDIYGTALAEVGQIDQAVAVFKRAVELSPYAGHEKYMYLSQLVDGPESLEYSSRGIELLKRACACEEEDAQYAEDLRGQLCQAICSTVETMLNIPEFLSSSSHPGRAEDAARMLEEAQASSPQSPEPAQVKASLLVEVGGREEEARAALRHSMSLWYVRPASLCGGDQGEQGGGMEVDGRDGTGAESHLREGCAPPSFEFRFETAKLIMELEDDARDSLAILEGLLDENDVSLDAWFLLTLAHQGMGQIEEAKACLDHIEQAISAYPADAEERESIRLLRLDAEKIAKELAEEEEKRRRGV</sequence>
<organism evidence="3 4">
    <name type="scientific">Chloropicon roscoffensis</name>
    <dbReference type="NCBI Taxonomy" id="1461544"/>
    <lineage>
        <taxon>Eukaryota</taxon>
        <taxon>Viridiplantae</taxon>
        <taxon>Chlorophyta</taxon>
        <taxon>Chloropicophyceae</taxon>
        <taxon>Chloropicales</taxon>
        <taxon>Chloropicaceae</taxon>
        <taxon>Chloropicon</taxon>
    </lineage>
</organism>
<accession>A0AAX4PJS3</accession>
<gene>
    <name evidence="3" type="ORF">HKI87_13g74920</name>
</gene>
<keyword evidence="1" id="KW-0802">TPR repeat</keyword>
<feature type="region of interest" description="Disordered" evidence="2">
    <location>
        <begin position="1"/>
        <end position="28"/>
    </location>
</feature>
<dbReference type="Pfam" id="PF14559">
    <property type="entry name" value="TPR_19"/>
    <property type="match status" value="1"/>
</dbReference>
<name>A0AAX4PJS3_9CHLO</name>
<dbReference type="PROSITE" id="PS50005">
    <property type="entry name" value="TPR"/>
    <property type="match status" value="1"/>
</dbReference>
<dbReference type="Gene3D" id="1.25.40.10">
    <property type="entry name" value="Tetratricopeptide repeat domain"/>
    <property type="match status" value="2"/>
</dbReference>
<evidence type="ECO:0000313" key="4">
    <source>
        <dbReference type="Proteomes" id="UP001472866"/>
    </source>
</evidence>
<dbReference type="SUPFAM" id="SSF48452">
    <property type="entry name" value="TPR-like"/>
    <property type="match status" value="1"/>
</dbReference>
<evidence type="ECO:0000256" key="2">
    <source>
        <dbReference type="SAM" id="MobiDB-lite"/>
    </source>
</evidence>
<dbReference type="AlphaFoldDB" id="A0AAX4PJS3"/>
<proteinExistence type="predicted"/>
<keyword evidence="4" id="KW-1185">Reference proteome</keyword>
<dbReference type="InterPro" id="IPR011990">
    <property type="entry name" value="TPR-like_helical_dom_sf"/>
</dbReference>